<feature type="compositionally biased region" description="Acidic residues" evidence="1">
    <location>
        <begin position="383"/>
        <end position="398"/>
    </location>
</feature>
<feature type="compositionally biased region" description="Polar residues" evidence="1">
    <location>
        <begin position="22"/>
        <end position="42"/>
    </location>
</feature>
<reference evidence="2" key="1">
    <citation type="submission" date="2022-07" db="EMBL/GenBank/DDBJ databases">
        <title>Draft genome sequence of Zalerion maritima ATCC 34329, a (micro)plastics degrading marine fungus.</title>
        <authorList>
            <person name="Paco A."/>
            <person name="Goncalves M.F.M."/>
            <person name="Rocha-Santos T.A.P."/>
            <person name="Alves A."/>
        </authorList>
    </citation>
    <scope>NUCLEOTIDE SEQUENCE</scope>
    <source>
        <strain evidence="2">ATCC 34329</strain>
    </source>
</reference>
<feature type="compositionally biased region" description="Polar residues" evidence="1">
    <location>
        <begin position="97"/>
        <end position="107"/>
    </location>
</feature>
<feature type="compositionally biased region" description="Low complexity" evidence="1">
    <location>
        <begin position="355"/>
        <end position="364"/>
    </location>
</feature>
<feature type="compositionally biased region" description="Polar residues" evidence="1">
    <location>
        <begin position="1"/>
        <end position="13"/>
    </location>
</feature>
<organism evidence="2 3">
    <name type="scientific">Zalerion maritima</name>
    <dbReference type="NCBI Taxonomy" id="339359"/>
    <lineage>
        <taxon>Eukaryota</taxon>
        <taxon>Fungi</taxon>
        <taxon>Dikarya</taxon>
        <taxon>Ascomycota</taxon>
        <taxon>Pezizomycotina</taxon>
        <taxon>Sordariomycetes</taxon>
        <taxon>Lulworthiomycetidae</taxon>
        <taxon>Lulworthiales</taxon>
        <taxon>Lulworthiaceae</taxon>
        <taxon>Zalerion</taxon>
    </lineage>
</organism>
<evidence type="ECO:0000313" key="3">
    <source>
        <dbReference type="Proteomes" id="UP001201980"/>
    </source>
</evidence>
<comment type="caution">
    <text evidence="2">The sequence shown here is derived from an EMBL/GenBank/DDBJ whole genome shotgun (WGS) entry which is preliminary data.</text>
</comment>
<feature type="compositionally biased region" description="Low complexity" evidence="1">
    <location>
        <begin position="172"/>
        <end position="184"/>
    </location>
</feature>
<sequence>MINLTPKDTTSPCTDLVHTPRDSTPSLTNTRPAPDTSSEKSPNTVVADYIIKLCNLRPLPTRRGLAPLGKSMTIDQVSVSWSPDDPATSQDEEVFSSADSHSNNSFTESEPEEEKEVQQEVLEANKTEDPSITITTTTATIAAAPLSWADLDDEENDSWMDEPVKWKNDIQASKQPAATTPAAPKVEKAPTLFGDDSDSDSEPHEESSWLMASEIKAKISSLFPPPSALDRARSHALKHNHAVRSNHGSSWLGHSWGSEPSSSSPAPPSTILSPVVYVGRTASLGDVSHELSPFLASSSESEDSRAASLRLCRAIQSKARQKQDSLNKDNTHRCDATRHCEFSADVWDRAAELESYIPSSTSGSTGSGSGDQEGEEYSQSSKEDEEGPQNNEEKEEEERAQGQEQQQETVPGSYLPFRNLPCSSASPNDEFILSKADRGQKWLNWYWDPQVRGWRPAGWTERGQVWGIWYGDTDEDMADVEGYGEWVELKYHVDRYLEDGIFDAEIF</sequence>
<dbReference type="AlphaFoldDB" id="A0AAD5WUJ8"/>
<name>A0AAD5WUJ8_9PEZI</name>
<dbReference type="EMBL" id="JAKWBI020000089">
    <property type="protein sequence ID" value="KAJ2903163.1"/>
    <property type="molecule type" value="Genomic_DNA"/>
</dbReference>
<keyword evidence="3" id="KW-1185">Reference proteome</keyword>
<protein>
    <submittedName>
        <fullName evidence="2">Uncharacterized protein</fullName>
    </submittedName>
</protein>
<dbReference type="Proteomes" id="UP001201980">
    <property type="component" value="Unassembled WGS sequence"/>
</dbReference>
<feature type="compositionally biased region" description="Basic residues" evidence="1">
    <location>
        <begin position="234"/>
        <end position="244"/>
    </location>
</feature>
<feature type="region of interest" description="Disordered" evidence="1">
    <location>
        <begin position="172"/>
        <end position="208"/>
    </location>
</feature>
<feature type="region of interest" description="Disordered" evidence="1">
    <location>
        <begin position="79"/>
        <end position="126"/>
    </location>
</feature>
<feature type="compositionally biased region" description="Low complexity" evidence="1">
    <location>
        <begin position="245"/>
        <end position="268"/>
    </location>
</feature>
<accession>A0AAD5WUJ8</accession>
<evidence type="ECO:0000313" key="2">
    <source>
        <dbReference type="EMBL" id="KAJ2903163.1"/>
    </source>
</evidence>
<feature type="region of interest" description="Disordered" evidence="1">
    <location>
        <begin position="1"/>
        <end position="42"/>
    </location>
</feature>
<proteinExistence type="predicted"/>
<gene>
    <name evidence="2" type="ORF">MKZ38_010295</name>
</gene>
<feature type="region of interest" description="Disordered" evidence="1">
    <location>
        <begin position="355"/>
        <end position="419"/>
    </location>
</feature>
<evidence type="ECO:0000256" key="1">
    <source>
        <dbReference type="SAM" id="MobiDB-lite"/>
    </source>
</evidence>
<feature type="region of interest" description="Disordered" evidence="1">
    <location>
        <begin position="233"/>
        <end position="268"/>
    </location>
</feature>